<dbReference type="InterPro" id="IPR001680">
    <property type="entry name" value="WD40_rpt"/>
</dbReference>
<proteinExistence type="inferred from homology"/>
<comment type="similarity">
    <text evidence="3">Belongs to the WD repeat ASA1 family.</text>
</comment>
<dbReference type="Proteomes" id="UP000308652">
    <property type="component" value="Unassembled WGS sequence"/>
</dbReference>
<evidence type="ECO:0000313" key="6">
    <source>
        <dbReference type="Proteomes" id="UP000308652"/>
    </source>
</evidence>
<keyword evidence="1" id="KW-0853">WD repeat</keyword>
<protein>
    <recommendedName>
        <fullName evidence="4">ASTRA-associated protein 1</fullName>
    </recommendedName>
</protein>
<dbReference type="SMART" id="SM00320">
    <property type="entry name" value="WD40"/>
    <property type="match status" value="4"/>
</dbReference>
<organism evidence="5 6">
    <name type="scientific">Crucibulum laeve</name>
    <dbReference type="NCBI Taxonomy" id="68775"/>
    <lineage>
        <taxon>Eukaryota</taxon>
        <taxon>Fungi</taxon>
        <taxon>Dikarya</taxon>
        <taxon>Basidiomycota</taxon>
        <taxon>Agaricomycotina</taxon>
        <taxon>Agaricomycetes</taxon>
        <taxon>Agaricomycetidae</taxon>
        <taxon>Agaricales</taxon>
        <taxon>Agaricineae</taxon>
        <taxon>Nidulariaceae</taxon>
        <taxon>Crucibulum</taxon>
    </lineage>
</organism>
<dbReference type="Pfam" id="PF00400">
    <property type="entry name" value="WD40"/>
    <property type="match status" value="2"/>
</dbReference>
<keyword evidence="6" id="KW-1185">Reference proteome</keyword>
<evidence type="ECO:0000256" key="2">
    <source>
        <dbReference type="ARBA" id="ARBA00022737"/>
    </source>
</evidence>
<dbReference type="EMBL" id="ML213597">
    <property type="protein sequence ID" value="TFK40280.1"/>
    <property type="molecule type" value="Genomic_DNA"/>
</dbReference>
<dbReference type="STRING" id="68775.A0A5C3M4Q8"/>
<accession>A0A5C3M4Q8</accession>
<evidence type="ECO:0000313" key="5">
    <source>
        <dbReference type="EMBL" id="TFK40280.1"/>
    </source>
</evidence>
<dbReference type="PANTHER" id="PTHR19854">
    <property type="entry name" value="TRANSDUCIN BETA-LIKE 3"/>
    <property type="match status" value="1"/>
</dbReference>
<reference evidence="5 6" key="1">
    <citation type="journal article" date="2019" name="Nat. Ecol. Evol.">
        <title>Megaphylogeny resolves global patterns of mushroom evolution.</title>
        <authorList>
            <person name="Varga T."/>
            <person name="Krizsan K."/>
            <person name="Foldi C."/>
            <person name="Dima B."/>
            <person name="Sanchez-Garcia M."/>
            <person name="Sanchez-Ramirez S."/>
            <person name="Szollosi G.J."/>
            <person name="Szarkandi J.G."/>
            <person name="Papp V."/>
            <person name="Albert L."/>
            <person name="Andreopoulos W."/>
            <person name="Angelini C."/>
            <person name="Antonin V."/>
            <person name="Barry K.W."/>
            <person name="Bougher N.L."/>
            <person name="Buchanan P."/>
            <person name="Buyck B."/>
            <person name="Bense V."/>
            <person name="Catcheside P."/>
            <person name="Chovatia M."/>
            <person name="Cooper J."/>
            <person name="Damon W."/>
            <person name="Desjardin D."/>
            <person name="Finy P."/>
            <person name="Geml J."/>
            <person name="Haridas S."/>
            <person name="Hughes K."/>
            <person name="Justo A."/>
            <person name="Karasinski D."/>
            <person name="Kautmanova I."/>
            <person name="Kiss B."/>
            <person name="Kocsube S."/>
            <person name="Kotiranta H."/>
            <person name="LaButti K.M."/>
            <person name="Lechner B.E."/>
            <person name="Liimatainen K."/>
            <person name="Lipzen A."/>
            <person name="Lukacs Z."/>
            <person name="Mihaltcheva S."/>
            <person name="Morgado L.N."/>
            <person name="Niskanen T."/>
            <person name="Noordeloos M.E."/>
            <person name="Ohm R.A."/>
            <person name="Ortiz-Santana B."/>
            <person name="Ovrebo C."/>
            <person name="Racz N."/>
            <person name="Riley R."/>
            <person name="Savchenko A."/>
            <person name="Shiryaev A."/>
            <person name="Soop K."/>
            <person name="Spirin V."/>
            <person name="Szebenyi C."/>
            <person name="Tomsovsky M."/>
            <person name="Tulloss R.E."/>
            <person name="Uehling J."/>
            <person name="Grigoriev I.V."/>
            <person name="Vagvolgyi C."/>
            <person name="Papp T."/>
            <person name="Martin F.M."/>
            <person name="Miettinen O."/>
            <person name="Hibbett D.S."/>
            <person name="Nagy L.G."/>
        </authorList>
    </citation>
    <scope>NUCLEOTIDE SEQUENCE [LARGE SCALE GENOMIC DNA]</scope>
    <source>
        <strain evidence="5 6">CBS 166.37</strain>
    </source>
</reference>
<dbReference type="PANTHER" id="PTHR19854:SF1">
    <property type="entry name" value="GUANINE NUCLEOTIDE-BINDING PROTEIN SUBUNIT BETA-LIKE PROTEIN 1"/>
    <property type="match status" value="1"/>
</dbReference>
<dbReference type="OrthoDB" id="7668193at2759"/>
<evidence type="ECO:0000256" key="3">
    <source>
        <dbReference type="ARBA" id="ARBA00037931"/>
    </source>
</evidence>
<evidence type="ECO:0000256" key="4">
    <source>
        <dbReference type="ARBA" id="ARBA00040563"/>
    </source>
</evidence>
<sequence>MPEPPPAAPTHLLRTHTSPITILAFSDDNERLYSGDASGRVVVTSTRSIRALSVWNPHEDALLGIEEWGGHIITHGRDNKLHVWTRVEELPASVRVGGAATALDLPSPKLCYSMDVNALNYCRFSLLRLHSDTDEPKALIALPNLIDSSVADVWSLPGRDRVHASIGEEIAKSIFSSDPGGRNNSGIIMSLHLFFVLREASSTYDLRILCAYENGGLTLRRYDRADKEKSVQGTGWEVLWTRKSHVEAIMAMRVSRANDFALTVSADHIIGRYNLSRNADAEEPVAVPFKTKHAGNSALAIRDDGKVCAVGGWDGKIRLYSTRSFKPLGALKYHKSNCQAIEFARSLNENLDDKTELFEYNDEEMNEQERAERARWLVGGSKDNRVSIWTLISFDKA</sequence>
<keyword evidence="2" id="KW-0677">Repeat</keyword>
<dbReference type="AlphaFoldDB" id="A0A5C3M4Q8"/>
<dbReference type="InterPro" id="IPR015943">
    <property type="entry name" value="WD40/YVTN_repeat-like_dom_sf"/>
</dbReference>
<evidence type="ECO:0000256" key="1">
    <source>
        <dbReference type="ARBA" id="ARBA00022574"/>
    </source>
</evidence>
<name>A0A5C3M4Q8_9AGAR</name>
<dbReference type="SUPFAM" id="SSF50978">
    <property type="entry name" value="WD40 repeat-like"/>
    <property type="match status" value="1"/>
</dbReference>
<dbReference type="InterPro" id="IPR036322">
    <property type="entry name" value="WD40_repeat_dom_sf"/>
</dbReference>
<gene>
    <name evidence="5" type="ORF">BDQ12DRAFT_648690</name>
</gene>
<dbReference type="Gene3D" id="2.130.10.10">
    <property type="entry name" value="YVTN repeat-like/Quinoprotein amine dehydrogenase"/>
    <property type="match status" value="2"/>
</dbReference>